<keyword evidence="3" id="KW-1185">Reference proteome</keyword>
<name>A0A919X923_9BACI</name>
<evidence type="ECO:0000313" key="2">
    <source>
        <dbReference type="EMBL" id="GIO28247.1"/>
    </source>
</evidence>
<organism evidence="2 3">
    <name type="scientific">Ornithinibacillus bavariensis</name>
    <dbReference type="NCBI Taxonomy" id="545502"/>
    <lineage>
        <taxon>Bacteria</taxon>
        <taxon>Bacillati</taxon>
        <taxon>Bacillota</taxon>
        <taxon>Bacilli</taxon>
        <taxon>Bacillales</taxon>
        <taxon>Bacillaceae</taxon>
        <taxon>Ornithinibacillus</taxon>
    </lineage>
</organism>
<evidence type="ECO:0000259" key="1">
    <source>
        <dbReference type="PROSITE" id="PS50965"/>
    </source>
</evidence>
<dbReference type="AlphaFoldDB" id="A0A919X923"/>
<protein>
    <recommendedName>
        <fullName evidence="1">NERD domain-containing protein</fullName>
    </recommendedName>
</protein>
<accession>A0A919X923</accession>
<proteinExistence type="predicted"/>
<dbReference type="RefSeq" id="WP_212921707.1">
    <property type="nucleotide sequence ID" value="NZ_BORP01000006.1"/>
</dbReference>
<comment type="caution">
    <text evidence="2">The sequence shown here is derived from an EMBL/GenBank/DDBJ whole genome shotgun (WGS) entry which is preliminary data.</text>
</comment>
<dbReference type="PROSITE" id="PS50965">
    <property type="entry name" value="NERD"/>
    <property type="match status" value="1"/>
</dbReference>
<dbReference type="InterPro" id="IPR011528">
    <property type="entry name" value="NERD"/>
</dbReference>
<feature type="domain" description="NERD" evidence="1">
    <location>
        <begin position="37"/>
        <end position="146"/>
    </location>
</feature>
<reference evidence="2" key="1">
    <citation type="submission" date="2021-03" db="EMBL/GenBank/DDBJ databases">
        <title>Antimicrobial resistance genes in bacteria isolated from Japanese honey, and their potential for conferring macrolide and lincosamide resistance in the American foulbrood pathogen Paenibacillus larvae.</title>
        <authorList>
            <person name="Okamoto M."/>
            <person name="Kumagai M."/>
            <person name="Kanamori H."/>
            <person name="Takamatsu D."/>
        </authorList>
    </citation>
    <scope>NUCLEOTIDE SEQUENCE</scope>
    <source>
        <strain evidence="2">J43TS3</strain>
    </source>
</reference>
<dbReference type="Pfam" id="PF08378">
    <property type="entry name" value="NERD"/>
    <property type="match status" value="1"/>
</dbReference>
<evidence type="ECO:0000313" key="3">
    <source>
        <dbReference type="Proteomes" id="UP000676917"/>
    </source>
</evidence>
<gene>
    <name evidence="2" type="ORF">J43TS3_28580</name>
</gene>
<sequence>MILKERIKPAKLELLEILNSRMVLDDENKQDLYNQAKGYEGEVLFDTLLQNLEIDHILVNDLMLQVNNTTFQIDSLLITDAIYMFEVKNYEGDFYYDSNRFYTKDNFEINNPLIQLERTESLLRQLLQNQGINLPIHASVIFINPEFMLYQAPANKPFIFPSQLNRLIKRLNTNPSRITNRHKALANKLISLHQKESPYTRLPQYKYEQLQKGICCQHCHAISLDIEGRRKNCICSNCGYTELLEHAVLRNVQEYKILFPEERITTSGIYEWCGLVSKKTISRILEQNFKATGVKRWTYFE</sequence>
<dbReference type="Proteomes" id="UP000676917">
    <property type="component" value="Unassembled WGS sequence"/>
</dbReference>
<dbReference type="EMBL" id="BORP01000006">
    <property type="protein sequence ID" value="GIO28247.1"/>
    <property type="molecule type" value="Genomic_DNA"/>
</dbReference>